<evidence type="ECO:0000256" key="1">
    <source>
        <dbReference type="SAM" id="SignalP"/>
    </source>
</evidence>
<keyword evidence="1" id="KW-0732">Signal</keyword>
<keyword evidence="3" id="KW-1185">Reference proteome</keyword>
<protein>
    <submittedName>
        <fullName evidence="2">Uncharacterized protein</fullName>
    </submittedName>
</protein>
<name>A0ABS0KW08_9BACT</name>
<organism evidence="2 3">
    <name type="scientific">Hymenobacter guriensis</name>
    <dbReference type="NCBI Taxonomy" id="2793065"/>
    <lineage>
        <taxon>Bacteria</taxon>
        <taxon>Pseudomonadati</taxon>
        <taxon>Bacteroidota</taxon>
        <taxon>Cytophagia</taxon>
        <taxon>Cytophagales</taxon>
        <taxon>Hymenobacteraceae</taxon>
        <taxon>Hymenobacter</taxon>
    </lineage>
</organism>
<proteinExistence type="predicted"/>
<dbReference type="Proteomes" id="UP000601099">
    <property type="component" value="Unassembled WGS sequence"/>
</dbReference>
<feature type="chain" id="PRO_5046384331" evidence="1">
    <location>
        <begin position="22"/>
        <end position="56"/>
    </location>
</feature>
<dbReference type="PROSITE" id="PS51257">
    <property type="entry name" value="PROKAR_LIPOPROTEIN"/>
    <property type="match status" value="1"/>
</dbReference>
<evidence type="ECO:0000313" key="2">
    <source>
        <dbReference type="EMBL" id="MBG8552026.1"/>
    </source>
</evidence>
<dbReference type="EMBL" id="JADWYK010000001">
    <property type="protein sequence ID" value="MBG8552026.1"/>
    <property type="molecule type" value="Genomic_DNA"/>
</dbReference>
<reference evidence="2 3" key="1">
    <citation type="submission" date="2020-11" db="EMBL/GenBank/DDBJ databases">
        <title>Hymenobacter sp.</title>
        <authorList>
            <person name="Kim M.K."/>
        </authorList>
    </citation>
    <scope>NUCLEOTIDE SEQUENCE [LARGE SCALE GENOMIC DNA]</scope>
    <source>
        <strain evidence="2 3">BT594</strain>
    </source>
</reference>
<evidence type="ECO:0000313" key="3">
    <source>
        <dbReference type="Proteomes" id="UP000601099"/>
    </source>
</evidence>
<comment type="caution">
    <text evidence="2">The sequence shown here is derived from an EMBL/GenBank/DDBJ whole genome shotgun (WGS) entry which is preliminary data.</text>
</comment>
<accession>A0ABS0KW08</accession>
<feature type="signal peptide" evidence="1">
    <location>
        <begin position="1"/>
        <end position="21"/>
    </location>
</feature>
<sequence length="56" mass="6168">MKRTLYSLLLLTPLFGACSHAVTRPLSVDREIAEPAHRFMAIADTSATSQFPPLQP</sequence>
<dbReference type="RefSeq" id="WP_196953081.1">
    <property type="nucleotide sequence ID" value="NZ_JADWYK010000001.1"/>
</dbReference>
<gene>
    <name evidence="2" type="ORF">I5L79_00615</name>
</gene>